<evidence type="ECO:0000313" key="2">
    <source>
        <dbReference type="Proteomes" id="UP001479520"/>
    </source>
</evidence>
<dbReference type="RefSeq" id="WP_341743002.1">
    <property type="nucleotide sequence ID" value="NZ_CP151406.1"/>
</dbReference>
<gene>
    <name evidence="1" type="ORF">AADV58_09370</name>
</gene>
<proteinExistence type="predicted"/>
<sequence>MMGIKKHVAPWLVFAVLATGTTAGMASGLKILAFDDNSCRAWRQGAEDVELRAAHVAWARGFLSGHNYANPRQQVTDVSVATVERNIEQFCRRNPDGLFIDGVYRMSDSMSGRNAPIKK</sequence>
<protein>
    <submittedName>
        <fullName evidence="1">Uncharacterized protein</fullName>
    </submittedName>
</protein>
<accession>A0ABZ2XC12</accession>
<reference evidence="1 2" key="1">
    <citation type="submission" date="2024-04" db="EMBL/GenBank/DDBJ databases">
        <title>Dissimilatory iodate-reducing microorganisms contribute to the enrichment of iodine in groundwater.</title>
        <authorList>
            <person name="Jiang Z."/>
        </authorList>
    </citation>
    <scope>NUCLEOTIDE SEQUENCE [LARGE SCALE GENOMIC DNA]</scope>
    <source>
        <strain evidence="1 2">NCP973</strain>
    </source>
</reference>
<name>A0ABZ2XC12_9RHOO</name>
<dbReference type="Proteomes" id="UP001479520">
    <property type="component" value="Chromosome"/>
</dbReference>
<dbReference type="EMBL" id="CP151406">
    <property type="protein sequence ID" value="WZJ20170.1"/>
    <property type="molecule type" value="Genomic_DNA"/>
</dbReference>
<organism evidence="1 2">
    <name type="scientific">Azonexus hydrophilus</name>
    <dbReference type="NCBI Taxonomy" id="418702"/>
    <lineage>
        <taxon>Bacteria</taxon>
        <taxon>Pseudomonadati</taxon>
        <taxon>Pseudomonadota</taxon>
        <taxon>Betaproteobacteria</taxon>
        <taxon>Rhodocyclales</taxon>
        <taxon>Azonexaceae</taxon>
        <taxon>Azonexus</taxon>
    </lineage>
</organism>
<evidence type="ECO:0000313" key="1">
    <source>
        <dbReference type="EMBL" id="WZJ20170.1"/>
    </source>
</evidence>
<keyword evidence="2" id="KW-1185">Reference proteome</keyword>